<keyword evidence="2" id="KW-1185">Reference proteome</keyword>
<organism evidence="1 2">
    <name type="scientific">Araneus ventricosus</name>
    <name type="common">Orbweaver spider</name>
    <name type="synonym">Epeira ventricosa</name>
    <dbReference type="NCBI Taxonomy" id="182803"/>
    <lineage>
        <taxon>Eukaryota</taxon>
        <taxon>Metazoa</taxon>
        <taxon>Ecdysozoa</taxon>
        <taxon>Arthropoda</taxon>
        <taxon>Chelicerata</taxon>
        <taxon>Arachnida</taxon>
        <taxon>Araneae</taxon>
        <taxon>Araneomorphae</taxon>
        <taxon>Entelegynae</taxon>
        <taxon>Araneoidea</taxon>
        <taxon>Araneidae</taxon>
        <taxon>Araneus</taxon>
    </lineage>
</organism>
<evidence type="ECO:0000313" key="1">
    <source>
        <dbReference type="EMBL" id="GBM22119.1"/>
    </source>
</evidence>
<comment type="caution">
    <text evidence="1">The sequence shown here is derived from an EMBL/GenBank/DDBJ whole genome shotgun (WGS) entry which is preliminary data.</text>
</comment>
<name>A0A4Y2E1C9_ARAVE</name>
<reference evidence="1 2" key="1">
    <citation type="journal article" date="2019" name="Sci. Rep.">
        <title>Orb-weaving spider Araneus ventricosus genome elucidates the spidroin gene catalogue.</title>
        <authorList>
            <person name="Kono N."/>
            <person name="Nakamura H."/>
            <person name="Ohtoshi R."/>
            <person name="Moran D.A.P."/>
            <person name="Shinohara A."/>
            <person name="Yoshida Y."/>
            <person name="Fujiwara M."/>
            <person name="Mori M."/>
            <person name="Tomita M."/>
            <person name="Arakawa K."/>
        </authorList>
    </citation>
    <scope>NUCLEOTIDE SEQUENCE [LARGE SCALE GENOMIC DNA]</scope>
</reference>
<dbReference type="Proteomes" id="UP000499080">
    <property type="component" value="Unassembled WGS sequence"/>
</dbReference>
<dbReference type="EMBL" id="BGPR01000474">
    <property type="protein sequence ID" value="GBM22119.1"/>
    <property type="molecule type" value="Genomic_DNA"/>
</dbReference>
<evidence type="ECO:0000313" key="2">
    <source>
        <dbReference type="Proteomes" id="UP000499080"/>
    </source>
</evidence>
<gene>
    <name evidence="1" type="ORF">AVEN_266478_1</name>
</gene>
<proteinExistence type="predicted"/>
<accession>A0A4Y2E1C9</accession>
<protein>
    <submittedName>
        <fullName evidence="1">Uncharacterized protein</fullName>
    </submittedName>
</protein>
<dbReference type="AlphaFoldDB" id="A0A4Y2E1C9"/>
<sequence length="193" mass="21618">MTKEGCSAFEAPITPIFPVLYFPSLCVIWTCALTEFQAILGCNRETFLGSFSTVFEGASAFSVKVPCDAGFQKVIFLQSLDPADYLLTFRFLKFKSHLRKHDQSGENFPSIEVEWKCSIEPQWLGLTKSKGITLDCRDLSGGEGCLFFIFRLDLDLPVSTFQSLMSRTIGFVQSIQGVHLSVVEILSSYRNLI</sequence>